<keyword evidence="4" id="KW-1185">Reference proteome</keyword>
<evidence type="ECO:0000313" key="3">
    <source>
        <dbReference type="EMBL" id="SDM98472.1"/>
    </source>
</evidence>
<dbReference type="EMBL" id="FNIE01000002">
    <property type="protein sequence ID" value="SDM98472.1"/>
    <property type="molecule type" value="Genomic_DNA"/>
</dbReference>
<feature type="chain" id="PRO_5011478636" evidence="2">
    <location>
        <begin position="28"/>
        <end position="178"/>
    </location>
</feature>
<proteinExistence type="predicted"/>
<feature type="region of interest" description="Disordered" evidence="1">
    <location>
        <begin position="62"/>
        <end position="144"/>
    </location>
</feature>
<dbReference type="RefSeq" id="WP_093782932.1">
    <property type="nucleotide sequence ID" value="NZ_FNIE01000002.1"/>
</dbReference>
<evidence type="ECO:0000256" key="2">
    <source>
        <dbReference type="SAM" id="SignalP"/>
    </source>
</evidence>
<keyword evidence="2" id="KW-0732">Signal</keyword>
<feature type="compositionally biased region" description="Low complexity" evidence="1">
    <location>
        <begin position="68"/>
        <end position="79"/>
    </location>
</feature>
<protein>
    <submittedName>
        <fullName evidence="3">Uncharacterized protein</fullName>
    </submittedName>
</protein>
<feature type="signal peptide" evidence="2">
    <location>
        <begin position="1"/>
        <end position="27"/>
    </location>
</feature>
<organism evidence="3 4">
    <name type="scientific">Actinacidiphila guanduensis</name>
    <dbReference type="NCBI Taxonomy" id="310781"/>
    <lineage>
        <taxon>Bacteria</taxon>
        <taxon>Bacillati</taxon>
        <taxon>Actinomycetota</taxon>
        <taxon>Actinomycetes</taxon>
        <taxon>Kitasatosporales</taxon>
        <taxon>Streptomycetaceae</taxon>
        <taxon>Actinacidiphila</taxon>
    </lineage>
</organism>
<gene>
    <name evidence="3" type="ORF">SAMN05216259_102221</name>
</gene>
<dbReference type="Pfam" id="PF19871">
    <property type="entry name" value="DUF6344"/>
    <property type="match status" value="1"/>
</dbReference>
<reference evidence="3 4" key="1">
    <citation type="submission" date="2016-10" db="EMBL/GenBank/DDBJ databases">
        <authorList>
            <person name="de Groot N.N."/>
        </authorList>
    </citation>
    <scope>NUCLEOTIDE SEQUENCE [LARGE SCALE GENOMIC DNA]</scope>
    <source>
        <strain evidence="3 4">CGMCC 4.2022</strain>
    </source>
</reference>
<dbReference type="OrthoDB" id="4327235at2"/>
<dbReference type="AlphaFoldDB" id="A0A1G9XNQ8"/>
<evidence type="ECO:0000313" key="4">
    <source>
        <dbReference type="Proteomes" id="UP000199341"/>
    </source>
</evidence>
<evidence type="ECO:0000256" key="1">
    <source>
        <dbReference type="SAM" id="MobiDB-lite"/>
    </source>
</evidence>
<dbReference type="Proteomes" id="UP000199341">
    <property type="component" value="Unassembled WGS sequence"/>
</dbReference>
<dbReference type="InterPro" id="IPR045925">
    <property type="entry name" value="DUF6344"/>
</dbReference>
<accession>A0A1G9XNQ8</accession>
<sequence>MADIRTFWGALLSVLLKCLAALGFAPAARSAARLQAPVAPAVPAAPTAVAVAVAPADARGSAHKEASAEAPAGGALPALDGGTETAAQPAPPRRRRSDAHVPAPRATTESRLNRRNRGRTLPPTMKQRISAEAHGATPSARSLPAELDPYGLNGLGALADLAVAGSGSTRADDLALCA</sequence>
<name>A0A1G9XNQ8_9ACTN</name>